<protein>
    <submittedName>
        <fullName evidence="1">Uncharacterized protein</fullName>
    </submittedName>
</protein>
<gene>
    <name evidence="1" type="ORF">AFUS01_LOCUS24830</name>
</gene>
<accession>A0A8J2KGG8</accession>
<evidence type="ECO:0000313" key="2">
    <source>
        <dbReference type="Proteomes" id="UP000708208"/>
    </source>
</evidence>
<dbReference type="AlphaFoldDB" id="A0A8J2KGG8"/>
<comment type="caution">
    <text evidence="1">The sequence shown here is derived from an EMBL/GenBank/DDBJ whole genome shotgun (WGS) entry which is preliminary data.</text>
</comment>
<dbReference type="EMBL" id="CAJVCH010313671">
    <property type="protein sequence ID" value="CAG7786255.1"/>
    <property type="molecule type" value="Genomic_DNA"/>
</dbReference>
<organism evidence="1 2">
    <name type="scientific">Allacma fusca</name>
    <dbReference type="NCBI Taxonomy" id="39272"/>
    <lineage>
        <taxon>Eukaryota</taxon>
        <taxon>Metazoa</taxon>
        <taxon>Ecdysozoa</taxon>
        <taxon>Arthropoda</taxon>
        <taxon>Hexapoda</taxon>
        <taxon>Collembola</taxon>
        <taxon>Symphypleona</taxon>
        <taxon>Sminthuridae</taxon>
        <taxon>Allacma</taxon>
    </lineage>
</organism>
<evidence type="ECO:0000313" key="1">
    <source>
        <dbReference type="EMBL" id="CAG7786255.1"/>
    </source>
</evidence>
<feature type="non-terminal residue" evidence="1">
    <location>
        <position position="1"/>
    </location>
</feature>
<dbReference type="Proteomes" id="UP000708208">
    <property type="component" value="Unassembled WGS sequence"/>
</dbReference>
<sequence>LVKENFGEQRTYNVDEFVAEMYTPIQQLAQEYFGIGKFKPQQLNSPELHPIAIKMQALNRNTKIVNQTPNLCRQHLKVLRRNFVNAKYPTNERTDFSLLQQQLSPEDVRFHIIIPSGANTFGSKTAKFDYRTKMTGLWFQSFSRGDYFMQSN</sequence>
<reference evidence="1" key="1">
    <citation type="submission" date="2021-06" db="EMBL/GenBank/DDBJ databases">
        <authorList>
            <person name="Hodson N. C."/>
            <person name="Mongue J. A."/>
            <person name="Jaron S. K."/>
        </authorList>
    </citation>
    <scope>NUCLEOTIDE SEQUENCE</scope>
</reference>
<keyword evidence="2" id="KW-1185">Reference proteome</keyword>
<name>A0A8J2KGG8_9HEXA</name>
<proteinExistence type="predicted"/>